<dbReference type="InterPro" id="IPR024130">
    <property type="entry name" value="DAP1/DAPL1"/>
</dbReference>
<dbReference type="EMBL" id="OC915372">
    <property type="protein sequence ID" value="CAD7640149.1"/>
    <property type="molecule type" value="Genomic_DNA"/>
</dbReference>
<dbReference type="GO" id="GO:0070513">
    <property type="term" value="F:death domain binding"/>
    <property type="evidence" value="ECO:0007669"/>
    <property type="project" value="TreeGrafter"/>
</dbReference>
<dbReference type="GO" id="GO:0034198">
    <property type="term" value="P:cellular response to amino acid starvation"/>
    <property type="evidence" value="ECO:0007669"/>
    <property type="project" value="TreeGrafter"/>
</dbReference>
<sequence>MSAPSEEPTDLKGGHAPAVKAGGMRITQHKTQHHEKPAAEPKKDETQEDEEELEEEVPPKATPLVISGAVARGDSDFPTASVKAFHEKTPLPTNEYRAAPPPKSMYIQQPKK</sequence>
<name>A0A7R9QC69_9ACAR</name>
<gene>
    <name evidence="2" type="ORF">ONB1V03_LOCUS2413</name>
</gene>
<dbReference type="GO" id="GO:0010507">
    <property type="term" value="P:negative regulation of autophagy"/>
    <property type="evidence" value="ECO:0007669"/>
    <property type="project" value="TreeGrafter"/>
</dbReference>
<proteinExistence type="predicted"/>
<dbReference type="EMBL" id="CAJPVJ010000547">
    <property type="protein sequence ID" value="CAG2162824.1"/>
    <property type="molecule type" value="Genomic_DNA"/>
</dbReference>
<evidence type="ECO:0000313" key="3">
    <source>
        <dbReference type="Proteomes" id="UP000728032"/>
    </source>
</evidence>
<evidence type="ECO:0000313" key="2">
    <source>
        <dbReference type="EMBL" id="CAD7640149.1"/>
    </source>
</evidence>
<dbReference type="GO" id="GO:0097190">
    <property type="term" value="P:apoptotic signaling pathway"/>
    <property type="evidence" value="ECO:0007669"/>
    <property type="project" value="TreeGrafter"/>
</dbReference>
<keyword evidence="3" id="KW-1185">Reference proteome</keyword>
<feature type="region of interest" description="Disordered" evidence="1">
    <location>
        <begin position="83"/>
        <end position="112"/>
    </location>
</feature>
<accession>A0A7R9QC69</accession>
<dbReference type="AlphaFoldDB" id="A0A7R9QC69"/>
<organism evidence="2">
    <name type="scientific">Oppiella nova</name>
    <dbReference type="NCBI Taxonomy" id="334625"/>
    <lineage>
        <taxon>Eukaryota</taxon>
        <taxon>Metazoa</taxon>
        <taxon>Ecdysozoa</taxon>
        <taxon>Arthropoda</taxon>
        <taxon>Chelicerata</taxon>
        <taxon>Arachnida</taxon>
        <taxon>Acari</taxon>
        <taxon>Acariformes</taxon>
        <taxon>Sarcoptiformes</taxon>
        <taxon>Oribatida</taxon>
        <taxon>Brachypylina</taxon>
        <taxon>Oppioidea</taxon>
        <taxon>Oppiidae</taxon>
        <taxon>Oppiella</taxon>
    </lineage>
</organism>
<evidence type="ECO:0008006" key="4">
    <source>
        <dbReference type="Google" id="ProtNLM"/>
    </source>
</evidence>
<dbReference type="OrthoDB" id="5973225at2759"/>
<feature type="region of interest" description="Disordered" evidence="1">
    <location>
        <begin position="1"/>
        <end position="63"/>
    </location>
</feature>
<feature type="compositionally biased region" description="Basic and acidic residues" evidence="1">
    <location>
        <begin position="34"/>
        <end position="45"/>
    </location>
</feature>
<dbReference type="PANTHER" id="PTHR13177:SF4">
    <property type="entry name" value="GEO09647P1"/>
    <property type="match status" value="1"/>
</dbReference>
<dbReference type="Proteomes" id="UP000728032">
    <property type="component" value="Unassembled WGS sequence"/>
</dbReference>
<evidence type="ECO:0000256" key="1">
    <source>
        <dbReference type="SAM" id="MobiDB-lite"/>
    </source>
</evidence>
<dbReference type="Pfam" id="PF15228">
    <property type="entry name" value="DAP"/>
    <property type="match status" value="1"/>
</dbReference>
<dbReference type="PANTHER" id="PTHR13177">
    <property type="entry name" value="DEATH-ASSOCIATED PROTEIN 1"/>
    <property type="match status" value="1"/>
</dbReference>
<protein>
    <recommendedName>
        <fullName evidence="4">Death-associated protein 1</fullName>
    </recommendedName>
</protein>
<feature type="compositionally biased region" description="Acidic residues" evidence="1">
    <location>
        <begin position="46"/>
        <end position="56"/>
    </location>
</feature>
<reference evidence="2" key="1">
    <citation type="submission" date="2020-11" db="EMBL/GenBank/DDBJ databases">
        <authorList>
            <person name="Tran Van P."/>
        </authorList>
    </citation>
    <scope>NUCLEOTIDE SEQUENCE</scope>
</reference>